<dbReference type="EMBL" id="CP002299">
    <property type="protein sequence ID" value="ADP81735.1"/>
    <property type="molecule type" value="Genomic_DNA"/>
</dbReference>
<keyword evidence="2" id="KW-1185">Reference proteome</keyword>
<dbReference type="HOGENOM" id="CLU_2219269_0_0_11"/>
<dbReference type="KEGG" id="fri:FraEuI1c_3728"/>
<dbReference type="Proteomes" id="UP000002484">
    <property type="component" value="Chromosome"/>
</dbReference>
<evidence type="ECO:0000313" key="1">
    <source>
        <dbReference type="EMBL" id="ADP81735.1"/>
    </source>
</evidence>
<organism evidence="1 2">
    <name type="scientific">Pseudofrankia inefficax (strain DSM 45817 / CECT 9037 / DDB 130130 / EuI1c)</name>
    <name type="common">Frankia inefficax</name>
    <dbReference type="NCBI Taxonomy" id="298654"/>
    <lineage>
        <taxon>Bacteria</taxon>
        <taxon>Bacillati</taxon>
        <taxon>Actinomycetota</taxon>
        <taxon>Actinomycetes</taxon>
        <taxon>Frankiales</taxon>
        <taxon>Frankiaceae</taxon>
        <taxon>Pseudofrankia</taxon>
    </lineage>
</organism>
<name>E3J2S4_PSEI1</name>
<sequence>MWVTCCAVPEGAGEAAGLSSGSVDGAALPVVAGLAGPALGCYCRRGVEEFRAEALAGGDGVVLCVTCGAVPAEDTQCRSCREARQEVSRARFAARQAQLGRGSRRR</sequence>
<gene>
    <name evidence="1" type="ordered locus">FraEuI1c_3728</name>
</gene>
<proteinExistence type="predicted"/>
<dbReference type="InParanoid" id="E3J2S4"/>
<reference evidence="1 2" key="1">
    <citation type="submission" date="2010-10" db="EMBL/GenBank/DDBJ databases">
        <title>Complete sequence of Frankia sp. EuI1c.</title>
        <authorList>
            <consortium name="US DOE Joint Genome Institute"/>
            <person name="Lucas S."/>
            <person name="Copeland A."/>
            <person name="Lapidus A."/>
            <person name="Cheng J.-F."/>
            <person name="Bruce D."/>
            <person name="Goodwin L."/>
            <person name="Pitluck S."/>
            <person name="Chertkov O."/>
            <person name="Detter J.C."/>
            <person name="Han C."/>
            <person name="Tapia R."/>
            <person name="Land M."/>
            <person name="Hauser L."/>
            <person name="Jeffries C."/>
            <person name="Kyrpides N."/>
            <person name="Ivanova N."/>
            <person name="Mikhailova N."/>
            <person name="Beauchemin N."/>
            <person name="Sen A."/>
            <person name="Sur S.A."/>
            <person name="Gtari M."/>
            <person name="Wall L."/>
            <person name="Tisa L."/>
            <person name="Woyke T."/>
        </authorList>
    </citation>
    <scope>NUCLEOTIDE SEQUENCE [LARGE SCALE GENOMIC DNA]</scope>
    <source>
        <strain evidence="2">DSM 45817 / CECT 9037 / EuI1c</strain>
    </source>
</reference>
<protein>
    <submittedName>
        <fullName evidence="1">Uncharacterized protein</fullName>
    </submittedName>
</protein>
<dbReference type="AlphaFoldDB" id="E3J2S4"/>
<evidence type="ECO:0000313" key="2">
    <source>
        <dbReference type="Proteomes" id="UP000002484"/>
    </source>
</evidence>
<accession>E3J2S4</accession>